<protein>
    <submittedName>
        <fullName evidence="1">Uncharacterized protein</fullName>
    </submittedName>
</protein>
<name>A0A0L9TA92_PHAAN</name>
<dbReference type="EMBL" id="KQ258372">
    <property type="protein sequence ID" value="KOM27453.1"/>
    <property type="molecule type" value="Genomic_DNA"/>
</dbReference>
<sequence length="127" mass="14335">MLDLMNLPPAFASLPESGRDTPNLRVHLPPKPSCWTLLDCAGRTLPPSSWASLDSAPFPQAADALLPTWLLRAPLKFQKNESPIHVLENGVIEIEAPYSMRVKKVDRKQLMSWCDERKRNTNSEDRT</sequence>
<proteinExistence type="predicted"/>
<dbReference type="Gramene" id="KOM27453">
    <property type="protein sequence ID" value="KOM27453"/>
    <property type="gene ID" value="LR48_Vigan407s000100"/>
</dbReference>
<dbReference type="Proteomes" id="UP000053144">
    <property type="component" value="Unassembled WGS sequence"/>
</dbReference>
<evidence type="ECO:0000313" key="2">
    <source>
        <dbReference type="Proteomes" id="UP000053144"/>
    </source>
</evidence>
<reference evidence="2" key="1">
    <citation type="journal article" date="2015" name="Proc. Natl. Acad. Sci. U.S.A.">
        <title>Genome sequencing of adzuki bean (Vigna angularis) provides insight into high starch and low fat accumulation and domestication.</title>
        <authorList>
            <person name="Yang K."/>
            <person name="Tian Z."/>
            <person name="Chen C."/>
            <person name="Luo L."/>
            <person name="Zhao B."/>
            <person name="Wang Z."/>
            <person name="Yu L."/>
            <person name="Li Y."/>
            <person name="Sun Y."/>
            <person name="Li W."/>
            <person name="Chen Y."/>
            <person name="Li Y."/>
            <person name="Zhang Y."/>
            <person name="Ai D."/>
            <person name="Zhao J."/>
            <person name="Shang C."/>
            <person name="Ma Y."/>
            <person name="Wu B."/>
            <person name="Wang M."/>
            <person name="Gao L."/>
            <person name="Sun D."/>
            <person name="Zhang P."/>
            <person name="Guo F."/>
            <person name="Wang W."/>
            <person name="Li Y."/>
            <person name="Wang J."/>
            <person name="Varshney R.K."/>
            <person name="Wang J."/>
            <person name="Ling H.Q."/>
            <person name="Wan P."/>
        </authorList>
    </citation>
    <scope>NUCLEOTIDE SEQUENCE</scope>
    <source>
        <strain evidence="2">cv. Jingnong 6</strain>
    </source>
</reference>
<gene>
    <name evidence="1" type="ORF">LR48_Vigan407s000100</name>
</gene>
<dbReference type="AlphaFoldDB" id="A0A0L9TA92"/>
<accession>A0A0L9TA92</accession>
<evidence type="ECO:0000313" key="1">
    <source>
        <dbReference type="EMBL" id="KOM27453.1"/>
    </source>
</evidence>
<organism evidence="1 2">
    <name type="scientific">Phaseolus angularis</name>
    <name type="common">Azuki bean</name>
    <name type="synonym">Vigna angularis</name>
    <dbReference type="NCBI Taxonomy" id="3914"/>
    <lineage>
        <taxon>Eukaryota</taxon>
        <taxon>Viridiplantae</taxon>
        <taxon>Streptophyta</taxon>
        <taxon>Embryophyta</taxon>
        <taxon>Tracheophyta</taxon>
        <taxon>Spermatophyta</taxon>
        <taxon>Magnoliopsida</taxon>
        <taxon>eudicotyledons</taxon>
        <taxon>Gunneridae</taxon>
        <taxon>Pentapetalae</taxon>
        <taxon>rosids</taxon>
        <taxon>fabids</taxon>
        <taxon>Fabales</taxon>
        <taxon>Fabaceae</taxon>
        <taxon>Papilionoideae</taxon>
        <taxon>50 kb inversion clade</taxon>
        <taxon>NPAAA clade</taxon>
        <taxon>indigoferoid/millettioid clade</taxon>
        <taxon>Phaseoleae</taxon>
        <taxon>Vigna</taxon>
    </lineage>
</organism>